<feature type="transmembrane region" description="Helical" evidence="1">
    <location>
        <begin position="20"/>
        <end position="39"/>
    </location>
</feature>
<reference evidence="2 3" key="1">
    <citation type="journal article" date="2016" name="Nat. Commun.">
        <title>Thousands of microbial genomes shed light on interconnected biogeochemical processes in an aquifer system.</title>
        <authorList>
            <person name="Anantharaman K."/>
            <person name="Brown C.T."/>
            <person name="Hug L.A."/>
            <person name="Sharon I."/>
            <person name="Castelle C.J."/>
            <person name="Probst A.J."/>
            <person name="Thomas B.C."/>
            <person name="Singh A."/>
            <person name="Wilkins M.J."/>
            <person name="Karaoz U."/>
            <person name="Brodie E.L."/>
            <person name="Williams K.H."/>
            <person name="Hubbard S.S."/>
            <person name="Banfield J.F."/>
        </authorList>
    </citation>
    <scope>NUCLEOTIDE SEQUENCE [LARGE SCALE GENOMIC DNA]</scope>
</reference>
<proteinExistence type="predicted"/>
<dbReference type="Proteomes" id="UP000177698">
    <property type="component" value="Unassembled WGS sequence"/>
</dbReference>
<sequence>MEQALAKPSFEKPNPYKSLFFSLVFIIIVTVVGGAFYFLRKQQVVKPEISPTPTLAPTETIAFPPYDAGTPAVSEEQVVKDQEVVPDGANTVSFTRFEGTGTYLKYRRKIYDGTDPNTPRVVQLPDADKLQWYALVDSPPGVVPDEFMNDELFAFKVAPDIKSFAFVMRWGVNQQPQDYHLFYYTPFDKYRQSILVKKFPSNDPTKLDLFSADGKYLSLKLYDCWNCGGHQPETMLVRLSDNETKNIGKTSYFNWLTDGKYEYKDYVVIACTEETMGECSEKPEKLPLKSGQF</sequence>
<name>A0A1F7IBF9_9BACT</name>
<accession>A0A1F7IBF9</accession>
<protein>
    <submittedName>
        <fullName evidence="2">Uncharacterized protein</fullName>
    </submittedName>
</protein>
<evidence type="ECO:0000313" key="3">
    <source>
        <dbReference type="Proteomes" id="UP000177698"/>
    </source>
</evidence>
<evidence type="ECO:0000313" key="2">
    <source>
        <dbReference type="EMBL" id="OGK40693.1"/>
    </source>
</evidence>
<keyword evidence="1" id="KW-0812">Transmembrane</keyword>
<organism evidence="2 3">
    <name type="scientific">Candidatus Roizmanbacteria bacterium RIFCSPLOWO2_01_FULL_37_12</name>
    <dbReference type="NCBI Taxonomy" id="1802056"/>
    <lineage>
        <taxon>Bacteria</taxon>
        <taxon>Candidatus Roizmaniibacteriota</taxon>
    </lineage>
</organism>
<dbReference type="EMBL" id="MGAG01000019">
    <property type="protein sequence ID" value="OGK40693.1"/>
    <property type="molecule type" value="Genomic_DNA"/>
</dbReference>
<evidence type="ECO:0000256" key="1">
    <source>
        <dbReference type="SAM" id="Phobius"/>
    </source>
</evidence>
<keyword evidence="1" id="KW-0472">Membrane</keyword>
<gene>
    <name evidence="2" type="ORF">A2954_05535</name>
</gene>
<dbReference type="AlphaFoldDB" id="A0A1F7IBF9"/>
<comment type="caution">
    <text evidence="2">The sequence shown here is derived from an EMBL/GenBank/DDBJ whole genome shotgun (WGS) entry which is preliminary data.</text>
</comment>
<keyword evidence="1" id="KW-1133">Transmembrane helix</keyword>